<dbReference type="EMBL" id="CP015136">
    <property type="protein sequence ID" value="AMY10039.1"/>
    <property type="molecule type" value="Genomic_DNA"/>
</dbReference>
<gene>
    <name evidence="1" type="ORF">LuPra_03267</name>
</gene>
<dbReference type="Proteomes" id="UP000076079">
    <property type="component" value="Chromosome"/>
</dbReference>
<evidence type="ECO:0000313" key="2">
    <source>
        <dbReference type="Proteomes" id="UP000076079"/>
    </source>
</evidence>
<accession>A0A143PQF2</accession>
<reference evidence="1 2" key="1">
    <citation type="journal article" date="2016" name="Genome Announc.">
        <title>First Complete Genome Sequence of a Subdivision 6 Acidobacterium Strain.</title>
        <authorList>
            <person name="Huang S."/>
            <person name="Vieira S."/>
            <person name="Bunk B."/>
            <person name="Riedel T."/>
            <person name="Sproer C."/>
            <person name="Overmann J."/>
        </authorList>
    </citation>
    <scope>NUCLEOTIDE SEQUENCE [LARGE SCALE GENOMIC DNA]</scope>
    <source>
        <strain evidence="2">DSM 100886 HEG_-6_39</strain>
    </source>
</reference>
<dbReference type="KEGG" id="abac:LuPra_03267"/>
<dbReference type="PANTHER" id="PTHR33639:SF2">
    <property type="entry name" value="DUF393 DOMAIN-CONTAINING PROTEIN"/>
    <property type="match status" value="1"/>
</dbReference>
<evidence type="ECO:0008006" key="3">
    <source>
        <dbReference type="Google" id="ProtNLM"/>
    </source>
</evidence>
<dbReference type="STRING" id="1855912.LuPra_03267"/>
<dbReference type="InterPro" id="IPR007263">
    <property type="entry name" value="DCC1-like"/>
</dbReference>
<dbReference type="RefSeq" id="WP_110171724.1">
    <property type="nucleotide sequence ID" value="NZ_CP015136.1"/>
</dbReference>
<reference evidence="2" key="2">
    <citation type="submission" date="2016-04" db="EMBL/GenBank/DDBJ databases">
        <title>First Complete Genome Sequence of a Subdivision 6 Acidobacterium.</title>
        <authorList>
            <person name="Huang S."/>
            <person name="Vieira S."/>
            <person name="Bunk B."/>
            <person name="Riedel T."/>
            <person name="Sproeer C."/>
            <person name="Overmann J."/>
        </authorList>
    </citation>
    <scope>NUCLEOTIDE SEQUENCE [LARGE SCALE GENOMIC DNA]</scope>
    <source>
        <strain evidence="2">DSM 100886 HEG_-6_39</strain>
    </source>
</reference>
<dbReference type="PANTHER" id="PTHR33639">
    <property type="entry name" value="THIOL-DISULFIDE OXIDOREDUCTASE DCC"/>
    <property type="match status" value="1"/>
</dbReference>
<proteinExistence type="predicted"/>
<sequence length="130" mass="14499">MTPVIIFDGDCLFCQRSVRFIHRHDRANAYRFAARQTSVGTRLLGDVGVGLAPNSMVLIDDEGIWLRSDAVLRIAGRLGAPWSVARILLGVPRPLRDGVYRIVARVRHRLARFLPACELPDAALRAKILD</sequence>
<dbReference type="Pfam" id="PF04134">
    <property type="entry name" value="DCC1-like"/>
    <property type="match status" value="1"/>
</dbReference>
<dbReference type="AlphaFoldDB" id="A0A143PQF2"/>
<dbReference type="GO" id="GO:0015035">
    <property type="term" value="F:protein-disulfide reductase activity"/>
    <property type="evidence" value="ECO:0007669"/>
    <property type="project" value="InterPro"/>
</dbReference>
<keyword evidence="2" id="KW-1185">Reference proteome</keyword>
<evidence type="ECO:0000313" key="1">
    <source>
        <dbReference type="EMBL" id="AMY10039.1"/>
    </source>
</evidence>
<dbReference type="InterPro" id="IPR052927">
    <property type="entry name" value="DCC_oxidoreductase"/>
</dbReference>
<organism evidence="1 2">
    <name type="scientific">Luteitalea pratensis</name>
    <dbReference type="NCBI Taxonomy" id="1855912"/>
    <lineage>
        <taxon>Bacteria</taxon>
        <taxon>Pseudomonadati</taxon>
        <taxon>Acidobacteriota</taxon>
        <taxon>Vicinamibacteria</taxon>
        <taxon>Vicinamibacterales</taxon>
        <taxon>Vicinamibacteraceae</taxon>
        <taxon>Luteitalea</taxon>
    </lineage>
</organism>
<protein>
    <recommendedName>
        <fullName evidence="3">Thiol-disulfide oxidoreductase DCC</fullName>
    </recommendedName>
</protein>
<dbReference type="OrthoDB" id="9785438at2"/>
<name>A0A143PQF2_LUTPR</name>